<keyword evidence="2" id="KW-1185">Reference proteome</keyword>
<organism evidence="1 2">
    <name type="scientific">Flavobacterium reichenbachii</name>
    <dbReference type="NCBI Taxonomy" id="362418"/>
    <lineage>
        <taxon>Bacteria</taxon>
        <taxon>Pseudomonadati</taxon>
        <taxon>Bacteroidota</taxon>
        <taxon>Flavobacteriia</taxon>
        <taxon>Flavobacteriales</taxon>
        <taxon>Flavobacteriaceae</taxon>
        <taxon>Flavobacterium</taxon>
    </lineage>
</organism>
<dbReference type="OrthoDB" id="1365285at2"/>
<accession>A0A085ZGA1</accession>
<dbReference type="EMBL" id="JPRL01000002">
    <property type="protein sequence ID" value="KFF03465.1"/>
    <property type="molecule type" value="Genomic_DNA"/>
</dbReference>
<evidence type="ECO:0000313" key="2">
    <source>
        <dbReference type="Proteomes" id="UP000028715"/>
    </source>
</evidence>
<dbReference type="AlphaFoldDB" id="A0A085ZGA1"/>
<proteinExistence type="predicted"/>
<evidence type="ECO:0008006" key="3">
    <source>
        <dbReference type="Google" id="ProtNLM"/>
    </source>
</evidence>
<gene>
    <name evidence="1" type="ORF">IW19_21515</name>
</gene>
<evidence type="ECO:0000313" key="1">
    <source>
        <dbReference type="EMBL" id="KFF03465.1"/>
    </source>
</evidence>
<dbReference type="RefSeq" id="WP_035689138.1">
    <property type="nucleotide sequence ID" value="NZ_JPRL01000002.1"/>
</dbReference>
<dbReference type="eggNOG" id="ENOG50310ZF">
    <property type="taxonomic scope" value="Bacteria"/>
</dbReference>
<name>A0A085ZGA1_9FLAO</name>
<sequence>MENLNFIDPLLHGIVPDTIQKSTLNLSVKQMVLAGVGSLVAGAVLKKAGHGKTGALVGSFALPIFASALYKKFADRPKDESHISSGIEYNH</sequence>
<protein>
    <recommendedName>
        <fullName evidence="3">PrgI family protein</fullName>
    </recommendedName>
</protein>
<comment type="caution">
    <text evidence="1">The sequence shown here is derived from an EMBL/GenBank/DDBJ whole genome shotgun (WGS) entry which is preliminary data.</text>
</comment>
<dbReference type="Proteomes" id="UP000028715">
    <property type="component" value="Unassembled WGS sequence"/>
</dbReference>
<reference evidence="1 2" key="1">
    <citation type="submission" date="2014-07" db="EMBL/GenBank/DDBJ databases">
        <title>Genome of Flavobacterium reichenbachii LMG 25512.</title>
        <authorList>
            <person name="Stropko S.J."/>
            <person name="Pipes S.E."/>
            <person name="Newman J.D."/>
        </authorList>
    </citation>
    <scope>NUCLEOTIDE SEQUENCE [LARGE SCALE GENOMIC DNA]</scope>
    <source>
        <strain evidence="1 2">LMG 25512</strain>
    </source>
</reference>